<keyword evidence="1 3" id="KW-0378">Hydrolase</keyword>
<keyword evidence="4" id="KW-1185">Reference proteome</keyword>
<evidence type="ECO:0000313" key="4">
    <source>
        <dbReference type="Proteomes" id="UP000298513"/>
    </source>
</evidence>
<comment type="caution">
    <text evidence="3">The sequence shown here is derived from an EMBL/GenBank/DDBJ whole genome shotgun (WGS) entry which is preliminary data.</text>
</comment>
<dbReference type="InterPro" id="IPR000073">
    <property type="entry name" value="AB_hydrolase_1"/>
</dbReference>
<proteinExistence type="predicted"/>
<organism evidence="3 4">
    <name type="scientific">Streptomyces griseoluteus</name>
    <dbReference type="NCBI Taxonomy" id="29306"/>
    <lineage>
        <taxon>Bacteria</taxon>
        <taxon>Bacillati</taxon>
        <taxon>Actinomycetota</taxon>
        <taxon>Actinomycetes</taxon>
        <taxon>Kitasatosporales</taxon>
        <taxon>Streptomycetaceae</taxon>
        <taxon>Streptomyces</taxon>
    </lineage>
</organism>
<reference evidence="3 4" key="1">
    <citation type="submission" date="2019-04" db="EMBL/GenBank/DDBJ databases">
        <title>Streptomyces sp. nov. Bv016 isolated from bark of Buahinia variegata.</title>
        <authorList>
            <person name="Kanchanasin P."/>
            <person name="Tanasupawat S."/>
            <person name="Yuki M."/>
            <person name="Kudo T."/>
        </authorList>
    </citation>
    <scope>NUCLEOTIDE SEQUENCE [LARGE SCALE GENOMIC DNA]</scope>
    <source>
        <strain evidence="3 4">JCM 4765</strain>
    </source>
</reference>
<evidence type="ECO:0000259" key="2">
    <source>
        <dbReference type="Pfam" id="PF00561"/>
    </source>
</evidence>
<dbReference type="AlphaFoldDB" id="A0A4Z1D390"/>
<gene>
    <name evidence="3" type="ORF">E5082_28245</name>
</gene>
<evidence type="ECO:0000313" key="3">
    <source>
        <dbReference type="EMBL" id="TGN76101.1"/>
    </source>
</evidence>
<dbReference type="EMBL" id="SRRU01000012">
    <property type="protein sequence ID" value="TGN76101.1"/>
    <property type="molecule type" value="Genomic_DNA"/>
</dbReference>
<evidence type="ECO:0000256" key="1">
    <source>
        <dbReference type="ARBA" id="ARBA00022801"/>
    </source>
</evidence>
<dbReference type="GO" id="GO:0016787">
    <property type="term" value="F:hydrolase activity"/>
    <property type="evidence" value="ECO:0007669"/>
    <property type="project" value="UniProtKB-KW"/>
</dbReference>
<dbReference type="Pfam" id="PF00561">
    <property type="entry name" value="Abhydrolase_1"/>
    <property type="match status" value="1"/>
</dbReference>
<dbReference type="Gene3D" id="3.40.50.1820">
    <property type="entry name" value="alpha/beta hydrolase"/>
    <property type="match status" value="2"/>
</dbReference>
<dbReference type="InterPro" id="IPR029058">
    <property type="entry name" value="AB_hydrolase_fold"/>
</dbReference>
<dbReference type="GeneID" id="91529336"/>
<name>A0A4Z1D390_STRGP</name>
<sequence>MVTRRFVGVGGVRLAYRVWGPPEGPPLVLLPALGEVSGDWDTVAAELVHGRRVYAVDLRGHGDSGRPGTYSLELMRADVLGFLDALGLDRTDLVGHSMGGIVAYLVAAARPGRVGRLVLEDVGAPYPRPVTTPERPDGEVPFDWAMVLAVRRQIDTPPADWAAALGRITARTLVLAGGPRSHVPRESVTELARLIPDARLRTIPVGHLIHREAPEAFTTTVTEFLGGPSADR</sequence>
<dbReference type="RefSeq" id="WP_135794089.1">
    <property type="nucleotide sequence ID" value="NZ_BNBQ01000001.1"/>
</dbReference>
<protein>
    <submittedName>
        <fullName evidence="3">Alpha/beta fold hydrolase</fullName>
    </submittedName>
</protein>
<dbReference type="Proteomes" id="UP000298513">
    <property type="component" value="Unassembled WGS sequence"/>
</dbReference>
<accession>A0A4Z1D390</accession>
<dbReference type="PANTHER" id="PTHR46118:SF4">
    <property type="entry name" value="PROTEIN ABHD11"/>
    <property type="match status" value="1"/>
</dbReference>
<dbReference type="PRINTS" id="PR00111">
    <property type="entry name" value="ABHYDROLASE"/>
</dbReference>
<feature type="domain" description="AB hydrolase-1" evidence="2">
    <location>
        <begin position="25"/>
        <end position="122"/>
    </location>
</feature>
<dbReference type="PANTHER" id="PTHR46118">
    <property type="entry name" value="PROTEIN ABHD11"/>
    <property type="match status" value="1"/>
</dbReference>
<dbReference type="SUPFAM" id="SSF53474">
    <property type="entry name" value="alpha/beta-Hydrolases"/>
    <property type="match status" value="1"/>
</dbReference>